<comment type="caution">
    <text evidence="2">The sequence shown here is derived from an EMBL/GenBank/DDBJ whole genome shotgun (WGS) entry which is preliminary data.</text>
</comment>
<dbReference type="Gene3D" id="2.60.40.10">
    <property type="entry name" value="Immunoglobulins"/>
    <property type="match status" value="1"/>
</dbReference>
<feature type="region of interest" description="Disordered" evidence="1">
    <location>
        <begin position="203"/>
        <end position="262"/>
    </location>
</feature>
<accession>A0ABU0FSY6</accession>
<reference evidence="2 3" key="1">
    <citation type="submission" date="2023-07" db="EMBL/GenBank/DDBJ databases">
        <title>Genomic Encyclopedia of Type Strains, Phase IV (KMG-IV): sequencing the most valuable type-strain genomes for metagenomic binning, comparative biology and taxonomic classification.</title>
        <authorList>
            <person name="Goeker M."/>
        </authorList>
    </citation>
    <scope>NUCLEOTIDE SEQUENCE [LARGE SCALE GENOMIC DNA]</scope>
    <source>
        <strain evidence="2 3">DSM 19598</strain>
    </source>
</reference>
<feature type="compositionally biased region" description="Gly residues" evidence="1">
    <location>
        <begin position="247"/>
        <end position="262"/>
    </location>
</feature>
<sequence>MNAAYDVNPKLVDPEERFKMPGGIVKRSYCAVSGLLPSSACSKAGLVESDYFIAKYAPTKVDDSLVENKFVTVGDKRYIALDSTPAKFTDTGVILNPEYMENYIGHKIGNPQQLIPKKDAWNNILVANDKLSENGKTPAALGIQLSGKTISWGKHPENDIVGYRVYNNKKKVGSVKAGDSLSFHAGDGSFFVTAVDIAGKESAPSNSIEIGKKPVPKDPPKDDKPKDPKPKDPPPTDPKPDDPKPPGDGGGNGNGTGDSTGN</sequence>
<dbReference type="Proteomes" id="UP001242313">
    <property type="component" value="Unassembled WGS sequence"/>
</dbReference>
<protein>
    <submittedName>
        <fullName evidence="2">Uncharacterized protein</fullName>
    </submittedName>
</protein>
<keyword evidence="3" id="KW-1185">Reference proteome</keyword>
<name>A0ABU0FSY6_9BACI</name>
<proteinExistence type="predicted"/>
<evidence type="ECO:0000313" key="2">
    <source>
        <dbReference type="EMBL" id="MDQ0413027.1"/>
    </source>
</evidence>
<feature type="compositionally biased region" description="Basic and acidic residues" evidence="1">
    <location>
        <begin position="210"/>
        <end position="245"/>
    </location>
</feature>
<gene>
    <name evidence="2" type="ORF">J2S25_001209</name>
</gene>
<dbReference type="EMBL" id="JAUSUN010000005">
    <property type="protein sequence ID" value="MDQ0413027.1"/>
    <property type="molecule type" value="Genomic_DNA"/>
</dbReference>
<organism evidence="2 3">
    <name type="scientific">Mesobacillus stamsii</name>
    <dbReference type="NCBI Taxonomy" id="225347"/>
    <lineage>
        <taxon>Bacteria</taxon>
        <taxon>Bacillati</taxon>
        <taxon>Bacillota</taxon>
        <taxon>Bacilli</taxon>
        <taxon>Bacillales</taxon>
        <taxon>Bacillaceae</taxon>
        <taxon>Mesobacillus</taxon>
    </lineage>
</organism>
<evidence type="ECO:0000256" key="1">
    <source>
        <dbReference type="SAM" id="MobiDB-lite"/>
    </source>
</evidence>
<dbReference type="InterPro" id="IPR013783">
    <property type="entry name" value="Ig-like_fold"/>
</dbReference>
<dbReference type="RefSeq" id="WP_307191496.1">
    <property type="nucleotide sequence ID" value="NZ_JAUSUN010000005.1"/>
</dbReference>
<evidence type="ECO:0000313" key="3">
    <source>
        <dbReference type="Proteomes" id="UP001242313"/>
    </source>
</evidence>